<dbReference type="EMBL" id="LT598468">
    <property type="protein sequence ID" value="SCV03333.1"/>
    <property type="molecule type" value="Genomic_DNA"/>
</dbReference>
<sequence length="205" mass="23708">MDRRMITLLPNHTPAQNYTSKNFQKELNTKNPPSRRGPALHFHVTDEEWNVVRFPRVAGILLGFVFLCLFWVFFQLRARRGLSSFVYLVASTLRILTFYSVTVYARSDIWHKTVSHNALFHRPPSQPKICVGYTLDLITCNRKNHSGDSPWATSCSLNSHLVHKKLNNSAVPINVIFYSRALLYSTRGILYTSKIYYCQNLRLVS</sequence>
<reference evidence="3" key="1">
    <citation type="submission" date="2016-03" db="EMBL/GenBank/DDBJ databases">
        <authorList>
            <person name="Devillers H."/>
        </authorList>
    </citation>
    <scope>NUCLEOTIDE SEQUENCE [LARGE SCALE GENOMIC DNA]</scope>
</reference>
<protein>
    <submittedName>
        <fullName evidence="2">LAMI_0H07316g1_1</fullName>
    </submittedName>
</protein>
<keyword evidence="1" id="KW-0472">Membrane</keyword>
<dbReference type="AlphaFoldDB" id="A0A1G4KG04"/>
<name>A0A1G4KG04_9SACH</name>
<dbReference type="Proteomes" id="UP000191024">
    <property type="component" value="Chromosome H"/>
</dbReference>
<keyword evidence="1" id="KW-0812">Transmembrane</keyword>
<keyword evidence="3" id="KW-1185">Reference proteome</keyword>
<evidence type="ECO:0000313" key="3">
    <source>
        <dbReference type="Proteomes" id="UP000191024"/>
    </source>
</evidence>
<gene>
    <name evidence="2" type="ORF">LAMI_0H07316G</name>
</gene>
<feature type="transmembrane region" description="Helical" evidence="1">
    <location>
        <begin position="85"/>
        <end position="105"/>
    </location>
</feature>
<evidence type="ECO:0000256" key="1">
    <source>
        <dbReference type="SAM" id="Phobius"/>
    </source>
</evidence>
<evidence type="ECO:0000313" key="2">
    <source>
        <dbReference type="EMBL" id="SCV03333.1"/>
    </source>
</evidence>
<keyword evidence="1" id="KW-1133">Transmembrane helix</keyword>
<accession>A0A1G4KG04</accession>
<proteinExistence type="predicted"/>
<organism evidence="2 3">
    <name type="scientific">Lachancea mirantina</name>
    <dbReference type="NCBI Taxonomy" id="1230905"/>
    <lineage>
        <taxon>Eukaryota</taxon>
        <taxon>Fungi</taxon>
        <taxon>Dikarya</taxon>
        <taxon>Ascomycota</taxon>
        <taxon>Saccharomycotina</taxon>
        <taxon>Saccharomycetes</taxon>
        <taxon>Saccharomycetales</taxon>
        <taxon>Saccharomycetaceae</taxon>
        <taxon>Lachancea</taxon>
    </lineage>
</organism>
<feature type="transmembrane region" description="Helical" evidence="1">
    <location>
        <begin position="54"/>
        <end position="73"/>
    </location>
</feature>